<keyword evidence="2" id="KW-1185">Reference proteome</keyword>
<proteinExistence type="predicted"/>
<evidence type="ECO:0000313" key="1">
    <source>
        <dbReference type="EMBL" id="KAJ0112955.1"/>
    </source>
</evidence>
<reference evidence="2" key="1">
    <citation type="journal article" date="2023" name="G3 (Bethesda)">
        <title>Genome assembly and association tests identify interacting loci associated with vigor, precocity, and sex in interspecific pistachio rootstocks.</title>
        <authorList>
            <person name="Palmer W."/>
            <person name="Jacygrad E."/>
            <person name="Sagayaradj S."/>
            <person name="Cavanaugh K."/>
            <person name="Han R."/>
            <person name="Bertier L."/>
            <person name="Beede B."/>
            <person name="Kafkas S."/>
            <person name="Golino D."/>
            <person name="Preece J."/>
            <person name="Michelmore R."/>
        </authorList>
    </citation>
    <scope>NUCLEOTIDE SEQUENCE [LARGE SCALE GENOMIC DNA]</scope>
</reference>
<name>A0ACC1CB55_9ROSI</name>
<protein>
    <submittedName>
        <fullName evidence="1">Uncharacterized protein</fullName>
    </submittedName>
</protein>
<dbReference type="Proteomes" id="UP001164250">
    <property type="component" value="Chromosome 1"/>
</dbReference>
<comment type="caution">
    <text evidence="1">The sequence shown here is derived from an EMBL/GenBank/DDBJ whole genome shotgun (WGS) entry which is preliminary data.</text>
</comment>
<gene>
    <name evidence="1" type="ORF">Patl1_02170</name>
</gene>
<dbReference type="EMBL" id="CM047897">
    <property type="protein sequence ID" value="KAJ0112955.1"/>
    <property type="molecule type" value="Genomic_DNA"/>
</dbReference>
<evidence type="ECO:0000313" key="2">
    <source>
        <dbReference type="Proteomes" id="UP001164250"/>
    </source>
</evidence>
<sequence length="637" mass="71028">MSYSSNYLRLLSFTKQLSSYVNKGLHDQALTLFPPYANLTRSHSRSLCFPSGAQILCRHYPRPQLCVAIHGHVTKLSLVKNPFVSCALVDAYGKCVSIYSALKVFDEIPLRNVIVWNVMISLYARNGYVMDALKLFEVMDVAPDESTFNSIIAALSKLEEGVAALSLIKEIHGYAIRHYIELHTQLRSGLVEAYGRCGCLDNAQNVFNTMKERDVVAWSSLISVYALHGEARTALEIFRQMEKAKVWPDHITFLAVLKACSHAGLAEEALDYFSRMGKDYGVQASSDHYSCLVDVLSRAGRLYEAYQVIREMPVQVTAKAWGALLGACQTYGEVELAEIAGKALVEIEPDNPSNYIPLARIYANLGRHEDAQRMRREMKKRGVKAAPGKADGGESNNSDGSSEEAEKLARGESTMPERFKYLTKQAPDPPLRWPWFVALAFLIYTWRAVLFELANWRKTALSVARFVGYLLKFILALIFHFIGDPITSLIRCQFLPLQKAAVPNAVSSQPHLLTLAGLIGYAAVKSYISEPFFWSLLLGMYGYLRLIKKKDDVTSALPVAAILAAIGEPWVRIVVMALYIALAISHHYKKLSEGKEEVEVLATDRKVPLPLLGAALAIGIRVAAKWAGYRHLTWMIV</sequence>
<organism evidence="1 2">
    <name type="scientific">Pistacia atlantica</name>
    <dbReference type="NCBI Taxonomy" id="434234"/>
    <lineage>
        <taxon>Eukaryota</taxon>
        <taxon>Viridiplantae</taxon>
        <taxon>Streptophyta</taxon>
        <taxon>Embryophyta</taxon>
        <taxon>Tracheophyta</taxon>
        <taxon>Spermatophyta</taxon>
        <taxon>Magnoliopsida</taxon>
        <taxon>eudicotyledons</taxon>
        <taxon>Gunneridae</taxon>
        <taxon>Pentapetalae</taxon>
        <taxon>rosids</taxon>
        <taxon>malvids</taxon>
        <taxon>Sapindales</taxon>
        <taxon>Anacardiaceae</taxon>
        <taxon>Pistacia</taxon>
    </lineage>
</organism>
<accession>A0ACC1CB55</accession>